<gene>
    <name evidence="1" type="ORF">F4820DRAFT_409156</name>
</gene>
<reference evidence="1 2" key="1">
    <citation type="journal article" date="2022" name="New Phytol.">
        <title>Ecological generalism drives hyperdiversity of secondary metabolite gene clusters in xylarialean endophytes.</title>
        <authorList>
            <person name="Franco M.E.E."/>
            <person name="Wisecaver J.H."/>
            <person name="Arnold A.E."/>
            <person name="Ju Y.M."/>
            <person name="Slot J.C."/>
            <person name="Ahrendt S."/>
            <person name="Moore L.P."/>
            <person name="Eastman K.E."/>
            <person name="Scott K."/>
            <person name="Konkel Z."/>
            <person name="Mondo S.J."/>
            <person name="Kuo A."/>
            <person name="Hayes R.D."/>
            <person name="Haridas S."/>
            <person name="Andreopoulos B."/>
            <person name="Riley R."/>
            <person name="LaButti K."/>
            <person name="Pangilinan J."/>
            <person name="Lipzen A."/>
            <person name="Amirebrahimi M."/>
            <person name="Yan J."/>
            <person name="Adam C."/>
            <person name="Keymanesh K."/>
            <person name="Ng V."/>
            <person name="Louie K."/>
            <person name="Northen T."/>
            <person name="Drula E."/>
            <person name="Henrissat B."/>
            <person name="Hsieh H.M."/>
            <person name="Youens-Clark K."/>
            <person name="Lutzoni F."/>
            <person name="Miadlikowska J."/>
            <person name="Eastwood D.C."/>
            <person name="Hamelin R.C."/>
            <person name="Grigoriev I.V."/>
            <person name="U'Ren J.M."/>
        </authorList>
    </citation>
    <scope>NUCLEOTIDE SEQUENCE [LARGE SCALE GENOMIC DNA]</scope>
    <source>
        <strain evidence="1 2">CBS 119005</strain>
    </source>
</reference>
<proteinExistence type="predicted"/>
<protein>
    <submittedName>
        <fullName evidence="1">Uncharacterized protein</fullName>
    </submittedName>
</protein>
<organism evidence="1 2">
    <name type="scientific">Hypoxylon rubiginosum</name>
    <dbReference type="NCBI Taxonomy" id="110542"/>
    <lineage>
        <taxon>Eukaryota</taxon>
        <taxon>Fungi</taxon>
        <taxon>Dikarya</taxon>
        <taxon>Ascomycota</taxon>
        <taxon>Pezizomycotina</taxon>
        <taxon>Sordariomycetes</taxon>
        <taxon>Xylariomycetidae</taxon>
        <taxon>Xylariales</taxon>
        <taxon>Hypoxylaceae</taxon>
        <taxon>Hypoxylon</taxon>
    </lineage>
</organism>
<accession>A0ACB9ZAU0</accession>
<evidence type="ECO:0000313" key="1">
    <source>
        <dbReference type="EMBL" id="KAI4868653.1"/>
    </source>
</evidence>
<dbReference type="Proteomes" id="UP001497700">
    <property type="component" value="Unassembled WGS sequence"/>
</dbReference>
<evidence type="ECO:0000313" key="2">
    <source>
        <dbReference type="Proteomes" id="UP001497700"/>
    </source>
</evidence>
<dbReference type="EMBL" id="MU393436">
    <property type="protein sequence ID" value="KAI4868653.1"/>
    <property type="molecule type" value="Genomic_DNA"/>
</dbReference>
<comment type="caution">
    <text evidence="1">The sequence shown here is derived from an EMBL/GenBank/DDBJ whole genome shotgun (WGS) entry which is preliminary data.</text>
</comment>
<name>A0ACB9ZAU0_9PEZI</name>
<sequence>MTCVLTNRTDPVNKSETQVETLVKENGGRISQRAAPGTGMLLIAEKKVVKVASLIKAGDVDFVKPKRTSEHSEYCMY</sequence>
<keyword evidence="2" id="KW-1185">Reference proteome</keyword>